<accession>A0A402CP64</accession>
<gene>
    <name evidence="1" type="ORF">CCAX7_51620</name>
</gene>
<dbReference type="InterPro" id="IPR001296">
    <property type="entry name" value="Glyco_trans_1"/>
</dbReference>
<sequence>MNILLIADAVFEDKPGGSRTAAKELARCLVKRGHGVVLLVNQVIEGKPYEEQLWNGVTVVRAPRSKAGVAGMRRACEDIVKRFGPFDIAHIHFAYAGVGPLWSSALRGVPTVRTFHGPWCEEGWVEDTSKARGGLGIAKARAKRTARHWVEQDSLRRAESIISLSAFMSGILTDHFDVKSERIARIDGGVDVERFHVPKDTHALRERLGLPVDRPIALTVRRLAARMGLENLVRSMPAVLREVPDLYLVIAGKGPERARLEQLSKDLCVDGSIHFAGFVPDEDLAGLYGAADLFVLPTTALEGFGLVIVESLACGTPVIGAPVGAIPELLAPLEPKLLAREASSEAIGEAIIEFFKTDWGDRLTADVVRRYVLSRYTWDMAADQTIDLYDRFAAKKGTNGNRITV</sequence>
<dbReference type="RefSeq" id="WP_119319220.1">
    <property type="nucleotide sequence ID" value="NZ_AP025739.1"/>
</dbReference>
<dbReference type="CDD" id="cd03801">
    <property type="entry name" value="GT4_PimA-like"/>
    <property type="match status" value="1"/>
</dbReference>
<dbReference type="InterPro" id="IPR028098">
    <property type="entry name" value="Glyco_trans_4-like_N"/>
</dbReference>
<dbReference type="GO" id="GO:0016758">
    <property type="term" value="F:hexosyltransferase activity"/>
    <property type="evidence" value="ECO:0007669"/>
    <property type="project" value="TreeGrafter"/>
</dbReference>
<dbReference type="Proteomes" id="UP000287394">
    <property type="component" value="Chromosome"/>
</dbReference>
<reference evidence="1 2" key="1">
    <citation type="journal article" date="2019" name="Int. J. Syst. Evol. Microbiol.">
        <title>Capsulimonas corticalis gen. nov., sp. nov., an aerobic capsulated bacterium, of a novel bacterial order, Capsulimonadales ord. nov., of the class Armatimonadia of the phylum Armatimonadetes.</title>
        <authorList>
            <person name="Li J."/>
            <person name="Kudo C."/>
            <person name="Tonouchi A."/>
        </authorList>
    </citation>
    <scope>NUCLEOTIDE SEQUENCE [LARGE SCALE GENOMIC DNA]</scope>
    <source>
        <strain evidence="1 2">AX-7</strain>
    </source>
</reference>
<evidence type="ECO:0000313" key="1">
    <source>
        <dbReference type="EMBL" id="BDI33111.1"/>
    </source>
</evidence>
<dbReference type="EMBL" id="AP025739">
    <property type="protein sequence ID" value="BDI33111.1"/>
    <property type="molecule type" value="Genomic_DNA"/>
</dbReference>
<evidence type="ECO:0000313" key="2">
    <source>
        <dbReference type="Proteomes" id="UP000287394"/>
    </source>
</evidence>
<keyword evidence="2" id="KW-1185">Reference proteome</keyword>
<dbReference type="Gene3D" id="3.40.50.2000">
    <property type="entry name" value="Glycogen Phosphorylase B"/>
    <property type="match status" value="2"/>
</dbReference>
<dbReference type="Pfam" id="PF00534">
    <property type="entry name" value="Glycos_transf_1"/>
    <property type="match status" value="1"/>
</dbReference>
<dbReference type="SUPFAM" id="SSF53756">
    <property type="entry name" value="UDP-Glycosyltransferase/glycogen phosphorylase"/>
    <property type="match status" value="1"/>
</dbReference>
<dbReference type="KEGG" id="ccot:CCAX7_51620"/>
<dbReference type="PANTHER" id="PTHR45947">
    <property type="entry name" value="SULFOQUINOVOSYL TRANSFERASE SQD2"/>
    <property type="match status" value="1"/>
</dbReference>
<dbReference type="OrthoDB" id="9787617at2"/>
<keyword evidence="1" id="KW-0808">Transferase</keyword>
<proteinExistence type="predicted"/>
<dbReference type="InterPro" id="IPR050194">
    <property type="entry name" value="Glycosyltransferase_grp1"/>
</dbReference>
<dbReference type="PANTHER" id="PTHR45947:SF3">
    <property type="entry name" value="SULFOQUINOVOSYL TRANSFERASE SQD2"/>
    <property type="match status" value="1"/>
</dbReference>
<organism evidence="1 2">
    <name type="scientific">Capsulimonas corticalis</name>
    <dbReference type="NCBI Taxonomy" id="2219043"/>
    <lineage>
        <taxon>Bacteria</taxon>
        <taxon>Bacillati</taxon>
        <taxon>Armatimonadota</taxon>
        <taxon>Armatimonadia</taxon>
        <taxon>Capsulimonadales</taxon>
        <taxon>Capsulimonadaceae</taxon>
        <taxon>Capsulimonas</taxon>
    </lineage>
</organism>
<protein>
    <submittedName>
        <fullName evidence="1">Glycosyl transferase</fullName>
    </submittedName>
</protein>
<dbReference type="Pfam" id="PF13439">
    <property type="entry name" value="Glyco_transf_4"/>
    <property type="match status" value="1"/>
</dbReference>
<dbReference type="AlphaFoldDB" id="A0A402CP64"/>
<name>A0A402CP64_9BACT</name>